<keyword evidence="3" id="KW-1185">Reference proteome</keyword>
<evidence type="ECO:0000313" key="2">
    <source>
        <dbReference type="EMBL" id="KON84795.1"/>
    </source>
</evidence>
<dbReference type="AlphaFoldDB" id="A0A0M0G4N6"/>
<sequence>MKKEDMVIYGCVIAGAGIGLVFDAAIPGVLVGLGLGYVLKSGMATKDREE</sequence>
<dbReference type="PATRIC" id="fig|189381.12.peg.2496"/>
<name>A0A0M0G4N6_9BACI</name>
<reference evidence="3" key="1">
    <citation type="submission" date="2015-07" db="EMBL/GenBank/DDBJ databases">
        <title>Fjat-14235 jcm11544.</title>
        <authorList>
            <person name="Liu B."/>
            <person name="Wang J."/>
            <person name="Zhu Y."/>
            <person name="Liu G."/>
            <person name="Chen Q."/>
            <person name="Chen Z."/>
            <person name="Lan J."/>
            <person name="Che J."/>
            <person name="Ge C."/>
            <person name="Shi H."/>
            <person name="Pan Z."/>
            <person name="Liu X."/>
        </authorList>
    </citation>
    <scope>NUCLEOTIDE SEQUENCE [LARGE SCALE GENOMIC DNA]</scope>
    <source>
        <strain evidence="3">JCM 11544</strain>
    </source>
</reference>
<evidence type="ECO:0000256" key="1">
    <source>
        <dbReference type="SAM" id="Phobius"/>
    </source>
</evidence>
<proteinExistence type="predicted"/>
<protein>
    <submittedName>
        <fullName evidence="2">Molecular chaperone DnaJ</fullName>
    </submittedName>
</protein>
<organism evidence="2 3">
    <name type="scientific">Rossellomorea marisflavi</name>
    <dbReference type="NCBI Taxonomy" id="189381"/>
    <lineage>
        <taxon>Bacteria</taxon>
        <taxon>Bacillati</taxon>
        <taxon>Bacillota</taxon>
        <taxon>Bacilli</taxon>
        <taxon>Bacillales</taxon>
        <taxon>Bacillaceae</taxon>
        <taxon>Rossellomorea</taxon>
    </lineage>
</organism>
<dbReference type="Proteomes" id="UP000037405">
    <property type="component" value="Unassembled WGS sequence"/>
</dbReference>
<dbReference type="RefSeq" id="WP_053428394.1">
    <property type="nucleotide sequence ID" value="NZ_BSED01000357.1"/>
</dbReference>
<evidence type="ECO:0000313" key="3">
    <source>
        <dbReference type="Proteomes" id="UP000037405"/>
    </source>
</evidence>
<dbReference type="EMBL" id="LGUE01000004">
    <property type="protein sequence ID" value="KON84795.1"/>
    <property type="molecule type" value="Genomic_DNA"/>
</dbReference>
<gene>
    <name evidence="2" type="ORF">AF331_12315</name>
</gene>
<comment type="caution">
    <text evidence="2">The sequence shown here is derived from an EMBL/GenBank/DDBJ whole genome shotgun (WGS) entry which is preliminary data.</text>
</comment>
<keyword evidence="1" id="KW-0472">Membrane</keyword>
<keyword evidence="1" id="KW-0812">Transmembrane</keyword>
<keyword evidence="1" id="KW-1133">Transmembrane helix</keyword>
<feature type="transmembrane region" description="Helical" evidence="1">
    <location>
        <begin position="6"/>
        <end position="39"/>
    </location>
</feature>
<accession>A0A0M0G4N6</accession>
<dbReference type="STRING" id="189381.GCA_900166615_01431"/>